<evidence type="ECO:0000256" key="1">
    <source>
        <dbReference type="ARBA" id="ARBA00023015"/>
    </source>
</evidence>
<gene>
    <name evidence="5" type="primary">lrpB</name>
    <name evidence="5" type="ORF">ADA01nite_13870</name>
</gene>
<keyword evidence="6" id="KW-1185">Reference proteome</keyword>
<evidence type="ECO:0000259" key="4">
    <source>
        <dbReference type="PROSITE" id="PS50956"/>
    </source>
</evidence>
<dbReference type="EMBL" id="BJXX01000057">
    <property type="protein sequence ID" value="GEN33927.1"/>
    <property type="molecule type" value="Genomic_DNA"/>
</dbReference>
<keyword evidence="2" id="KW-0238">DNA-binding</keyword>
<dbReference type="Gene3D" id="1.10.10.10">
    <property type="entry name" value="Winged helix-like DNA-binding domain superfamily/Winged helix DNA-binding domain"/>
    <property type="match status" value="1"/>
</dbReference>
<feature type="domain" description="HTH asnC-type" evidence="4">
    <location>
        <begin position="2"/>
        <end position="63"/>
    </location>
</feature>
<evidence type="ECO:0000313" key="5">
    <source>
        <dbReference type="EMBL" id="GEN33927.1"/>
    </source>
</evidence>
<accession>A0A511V4R8</accession>
<dbReference type="GO" id="GO:0043565">
    <property type="term" value="F:sequence-specific DNA binding"/>
    <property type="evidence" value="ECO:0007669"/>
    <property type="project" value="InterPro"/>
</dbReference>
<dbReference type="PANTHER" id="PTHR30154:SF55">
    <property type="entry name" value="HTH-TYPE TRANSCRIPTIONAL REGULATOR LRPB"/>
    <property type="match status" value="1"/>
</dbReference>
<keyword evidence="1" id="KW-0805">Transcription regulation</keyword>
<keyword evidence="3" id="KW-0804">Transcription</keyword>
<dbReference type="Proteomes" id="UP000321157">
    <property type="component" value="Unassembled WGS sequence"/>
</dbReference>
<protein>
    <submittedName>
        <fullName evidence="5">HTH-type transcriptional regulator LrpB</fullName>
    </submittedName>
</protein>
<dbReference type="Gene3D" id="3.30.70.920">
    <property type="match status" value="1"/>
</dbReference>
<dbReference type="SUPFAM" id="SSF46785">
    <property type="entry name" value="Winged helix' DNA-binding domain"/>
    <property type="match status" value="1"/>
</dbReference>
<evidence type="ECO:0000313" key="6">
    <source>
        <dbReference type="Proteomes" id="UP000321157"/>
    </source>
</evidence>
<evidence type="ECO:0000256" key="2">
    <source>
        <dbReference type="ARBA" id="ARBA00023125"/>
    </source>
</evidence>
<dbReference type="CDD" id="cd00090">
    <property type="entry name" value="HTH_ARSR"/>
    <property type="match status" value="1"/>
</dbReference>
<comment type="caution">
    <text evidence="5">The sequence shown here is derived from an EMBL/GenBank/DDBJ whole genome shotgun (WGS) entry which is preliminary data.</text>
</comment>
<dbReference type="GO" id="GO:0043200">
    <property type="term" value="P:response to amino acid"/>
    <property type="evidence" value="ECO:0007669"/>
    <property type="project" value="TreeGrafter"/>
</dbReference>
<dbReference type="InterPro" id="IPR036390">
    <property type="entry name" value="WH_DNA-bd_sf"/>
</dbReference>
<dbReference type="InterPro" id="IPR011991">
    <property type="entry name" value="ArsR-like_HTH"/>
</dbReference>
<dbReference type="OrthoDB" id="34294at2"/>
<dbReference type="InterPro" id="IPR000485">
    <property type="entry name" value="AsnC-type_HTH_dom"/>
</dbReference>
<dbReference type="RefSeq" id="WP_146809219.1">
    <property type="nucleotide sequence ID" value="NZ_BJXX01000057.1"/>
</dbReference>
<sequence length="141" mass="15906">MFDEADLRIVKLLQENSRMSWKEIGEHVHLTGQAVGNRIRRLEEAGVIEQYTVALNEAKLGRTVTAFITVLMKSANHTAFQAFIEKEEIIAEAHRISGDGCYFLKAHTTSLEELDALLNRILKHGNYRVSLSIGKLKPSFP</sequence>
<dbReference type="Pfam" id="PF13404">
    <property type="entry name" value="HTH_AsnC-type"/>
    <property type="match status" value="1"/>
</dbReference>
<dbReference type="SUPFAM" id="SSF54909">
    <property type="entry name" value="Dimeric alpha+beta barrel"/>
    <property type="match status" value="1"/>
</dbReference>
<organism evidence="5 6">
    <name type="scientific">Aneurinibacillus danicus</name>
    <dbReference type="NCBI Taxonomy" id="267746"/>
    <lineage>
        <taxon>Bacteria</taxon>
        <taxon>Bacillati</taxon>
        <taxon>Bacillota</taxon>
        <taxon>Bacilli</taxon>
        <taxon>Bacillales</taxon>
        <taxon>Paenibacillaceae</taxon>
        <taxon>Aneurinibacillus group</taxon>
        <taxon>Aneurinibacillus</taxon>
    </lineage>
</organism>
<dbReference type="PRINTS" id="PR00033">
    <property type="entry name" value="HTHASNC"/>
</dbReference>
<dbReference type="GO" id="GO:0005829">
    <property type="term" value="C:cytosol"/>
    <property type="evidence" value="ECO:0007669"/>
    <property type="project" value="TreeGrafter"/>
</dbReference>
<dbReference type="InterPro" id="IPR036388">
    <property type="entry name" value="WH-like_DNA-bd_sf"/>
</dbReference>
<dbReference type="InterPro" id="IPR019887">
    <property type="entry name" value="Tscrpt_reg_AsnC/Lrp_C"/>
</dbReference>
<evidence type="ECO:0000256" key="3">
    <source>
        <dbReference type="ARBA" id="ARBA00023163"/>
    </source>
</evidence>
<proteinExistence type="predicted"/>
<dbReference type="Pfam" id="PF01037">
    <property type="entry name" value="AsnC_trans_reg"/>
    <property type="match status" value="1"/>
</dbReference>
<dbReference type="PROSITE" id="PS50956">
    <property type="entry name" value="HTH_ASNC_2"/>
    <property type="match status" value="1"/>
</dbReference>
<dbReference type="InterPro" id="IPR011008">
    <property type="entry name" value="Dimeric_a/b-barrel"/>
</dbReference>
<dbReference type="AlphaFoldDB" id="A0A511V4R8"/>
<name>A0A511V4R8_9BACL</name>
<dbReference type="SMART" id="SM00344">
    <property type="entry name" value="HTH_ASNC"/>
    <property type="match status" value="1"/>
</dbReference>
<dbReference type="InterPro" id="IPR019888">
    <property type="entry name" value="Tscrpt_reg_AsnC-like"/>
</dbReference>
<dbReference type="PANTHER" id="PTHR30154">
    <property type="entry name" value="LEUCINE-RESPONSIVE REGULATORY PROTEIN"/>
    <property type="match status" value="1"/>
</dbReference>
<reference evidence="5 6" key="1">
    <citation type="submission" date="2019-07" db="EMBL/GenBank/DDBJ databases">
        <title>Whole genome shotgun sequence of Aneurinibacillus danicus NBRC 102444.</title>
        <authorList>
            <person name="Hosoyama A."/>
            <person name="Uohara A."/>
            <person name="Ohji S."/>
            <person name="Ichikawa N."/>
        </authorList>
    </citation>
    <scope>NUCLEOTIDE SEQUENCE [LARGE SCALE GENOMIC DNA]</scope>
    <source>
        <strain evidence="5 6">NBRC 102444</strain>
    </source>
</reference>